<proteinExistence type="predicted"/>
<sequence>MQNEGKVVGKNICDICGTDVGAVDGNTDCPICDDLYFGKIKESYTQNLKRCNIASEDLFKLYFDLSGEFVKSSYNIATQYLEIEKNLRLYNPSWYYLLTSYQFLRNRFLGNMIQSASVIYSSFTDVWKVHFYTMSENIVSTLENVNRFCNTCNETINVQEKSHISEGNKNLIKTISVVNRTYSTYQKEQKITQTNNSENIVGVLKKK</sequence>
<protein>
    <submittedName>
        <fullName evidence="1">Uncharacterized protein</fullName>
    </submittedName>
</protein>
<dbReference type="EMBL" id="FRFC01000005">
    <property type="protein sequence ID" value="SHO47742.1"/>
    <property type="molecule type" value="Genomic_DNA"/>
</dbReference>
<dbReference type="Proteomes" id="UP000232412">
    <property type="component" value="Unassembled WGS sequence"/>
</dbReference>
<dbReference type="RefSeq" id="WP_101010806.1">
    <property type="nucleotide sequence ID" value="NZ_FRFC01000005.1"/>
</dbReference>
<organism evidence="1 2">
    <name type="scientific">Nitrosotalea sinensis</name>
    <dbReference type="NCBI Taxonomy" id="1499975"/>
    <lineage>
        <taxon>Archaea</taxon>
        <taxon>Nitrososphaerota</taxon>
        <taxon>Nitrososphaeria</taxon>
        <taxon>Nitrosotaleales</taxon>
        <taxon>Nitrosotaleaceae</taxon>
        <taxon>Nitrosotalea</taxon>
    </lineage>
</organism>
<reference evidence="2" key="1">
    <citation type="submission" date="2016-12" db="EMBL/GenBank/DDBJ databases">
        <authorList>
            <person name="Herbold C."/>
        </authorList>
    </citation>
    <scope>NUCLEOTIDE SEQUENCE [LARGE SCALE GENOMIC DNA]</scope>
</reference>
<gene>
    <name evidence="1" type="ORF">NSIN_40214</name>
</gene>
<evidence type="ECO:0000313" key="1">
    <source>
        <dbReference type="EMBL" id="SHO47742.1"/>
    </source>
</evidence>
<name>A0A2H1EJ53_9ARCH</name>
<accession>A0A2H1EJ53</accession>
<evidence type="ECO:0000313" key="2">
    <source>
        <dbReference type="Proteomes" id="UP000232412"/>
    </source>
</evidence>
<keyword evidence="2" id="KW-1185">Reference proteome</keyword>
<dbReference type="AlphaFoldDB" id="A0A2H1EJ53"/>